<dbReference type="InterPro" id="IPR037951">
    <property type="entry name" value="MopB_CT_YdeP"/>
</dbReference>
<evidence type="ECO:0000256" key="3">
    <source>
        <dbReference type="ARBA" id="ARBA00010312"/>
    </source>
</evidence>
<accession>A0A2A2GJJ2</accession>
<dbReference type="GO" id="GO:0051539">
    <property type="term" value="F:4 iron, 4 sulfur cluster binding"/>
    <property type="evidence" value="ECO:0007669"/>
    <property type="project" value="UniProtKB-KW"/>
</dbReference>
<keyword evidence="6" id="KW-0479">Metal-binding</keyword>
<evidence type="ECO:0000256" key="10">
    <source>
        <dbReference type="SAM" id="MobiDB-lite"/>
    </source>
</evidence>
<dbReference type="GO" id="GO:0008863">
    <property type="term" value="F:formate dehydrogenase (NAD+) activity"/>
    <property type="evidence" value="ECO:0007669"/>
    <property type="project" value="InterPro"/>
</dbReference>
<dbReference type="NCBIfam" id="TIGR01701">
    <property type="entry name" value="Fdhalpha-like"/>
    <property type="match status" value="1"/>
</dbReference>
<dbReference type="Proteomes" id="UP000218023">
    <property type="component" value="Unassembled WGS sequence"/>
</dbReference>
<dbReference type="GO" id="GO:0016020">
    <property type="term" value="C:membrane"/>
    <property type="evidence" value="ECO:0007669"/>
    <property type="project" value="TreeGrafter"/>
</dbReference>
<protein>
    <submittedName>
        <fullName evidence="12">Formate dehydrogenase</fullName>
    </submittedName>
</protein>
<dbReference type="OrthoDB" id="5287431at2"/>
<keyword evidence="9" id="KW-0411">Iron-sulfur</keyword>
<dbReference type="PIRSF" id="PIRSF000144">
    <property type="entry name" value="CbbBc"/>
    <property type="match status" value="1"/>
</dbReference>
<dbReference type="InterPro" id="IPR050123">
    <property type="entry name" value="Prok_molybdopt-oxidoreductase"/>
</dbReference>
<dbReference type="EMBL" id="NSJZ01000005">
    <property type="protein sequence ID" value="PAU97518.1"/>
    <property type="molecule type" value="Genomic_DNA"/>
</dbReference>
<gene>
    <name evidence="12" type="ORF">CK240_08565</name>
</gene>
<organism evidence="12 13">
    <name type="scientific">Paracoccus salipaludis</name>
    <dbReference type="NCBI Taxonomy" id="2032623"/>
    <lineage>
        <taxon>Bacteria</taxon>
        <taxon>Pseudomonadati</taxon>
        <taxon>Pseudomonadota</taxon>
        <taxon>Alphaproteobacteria</taxon>
        <taxon>Rhodobacterales</taxon>
        <taxon>Paracoccaceae</taxon>
        <taxon>Paracoccus</taxon>
    </lineage>
</organism>
<evidence type="ECO:0000256" key="8">
    <source>
        <dbReference type="ARBA" id="ARBA00023004"/>
    </source>
</evidence>
<dbReference type="CDD" id="cd02787">
    <property type="entry name" value="MopB_CT_ydeP"/>
    <property type="match status" value="1"/>
</dbReference>
<dbReference type="SUPFAM" id="SSF53706">
    <property type="entry name" value="Formate dehydrogenase/DMSO reductase, domains 1-3"/>
    <property type="match status" value="1"/>
</dbReference>
<dbReference type="RefSeq" id="WP_095639922.1">
    <property type="nucleotide sequence ID" value="NZ_NSJZ01000005.1"/>
</dbReference>
<dbReference type="Pfam" id="PF00384">
    <property type="entry name" value="Molybdopterin"/>
    <property type="match status" value="1"/>
</dbReference>
<keyword evidence="5" id="KW-0500">Molybdenum</keyword>
<comment type="caution">
    <text evidence="12">The sequence shown here is derived from an EMBL/GenBank/DDBJ whole genome shotgun (WGS) entry which is preliminary data.</text>
</comment>
<dbReference type="SUPFAM" id="SSF50692">
    <property type="entry name" value="ADC-like"/>
    <property type="match status" value="1"/>
</dbReference>
<comment type="cofactor">
    <cofactor evidence="1">
        <name>Mo-bis(molybdopterin guanine dinucleotide)</name>
        <dbReference type="ChEBI" id="CHEBI:60539"/>
    </cofactor>
</comment>
<dbReference type="CDD" id="cd02767">
    <property type="entry name" value="MopB_ydeP"/>
    <property type="match status" value="1"/>
</dbReference>
<keyword evidence="8" id="KW-0408">Iron</keyword>
<evidence type="ECO:0000256" key="2">
    <source>
        <dbReference type="ARBA" id="ARBA00001966"/>
    </source>
</evidence>
<dbReference type="PANTHER" id="PTHR43105:SF4">
    <property type="entry name" value="PROTEIN YDEP"/>
    <property type="match status" value="1"/>
</dbReference>
<comment type="similarity">
    <text evidence="3">Belongs to the prokaryotic molybdopterin-containing oxidoreductase family.</text>
</comment>
<dbReference type="InterPro" id="IPR010046">
    <property type="entry name" value="Mopterin_OxRdtse_a_bac"/>
</dbReference>
<dbReference type="InterPro" id="IPR041953">
    <property type="entry name" value="YdeP_MopB"/>
</dbReference>
<evidence type="ECO:0000256" key="6">
    <source>
        <dbReference type="ARBA" id="ARBA00022723"/>
    </source>
</evidence>
<evidence type="ECO:0000259" key="11">
    <source>
        <dbReference type="Pfam" id="PF00384"/>
    </source>
</evidence>
<evidence type="ECO:0000313" key="13">
    <source>
        <dbReference type="Proteomes" id="UP000218023"/>
    </source>
</evidence>
<keyword evidence="7" id="KW-0560">Oxidoreductase</keyword>
<feature type="region of interest" description="Disordered" evidence="10">
    <location>
        <begin position="1"/>
        <end position="25"/>
    </location>
</feature>
<dbReference type="InterPro" id="IPR006656">
    <property type="entry name" value="Mopterin_OxRdtase"/>
</dbReference>
<dbReference type="Gene3D" id="3.40.50.740">
    <property type="match status" value="1"/>
</dbReference>
<proteinExistence type="inferred from homology"/>
<dbReference type="AlphaFoldDB" id="A0A2A2GJJ2"/>
<evidence type="ECO:0000256" key="5">
    <source>
        <dbReference type="ARBA" id="ARBA00022505"/>
    </source>
</evidence>
<dbReference type="InterPro" id="IPR009010">
    <property type="entry name" value="Asp_de-COase-like_dom_sf"/>
</dbReference>
<comment type="cofactor">
    <cofactor evidence="2">
        <name>[4Fe-4S] cluster</name>
        <dbReference type="ChEBI" id="CHEBI:49883"/>
    </cofactor>
</comment>
<feature type="domain" description="Molybdopterin oxidoreductase" evidence="11">
    <location>
        <begin position="119"/>
        <end position="493"/>
    </location>
</feature>
<dbReference type="Gene3D" id="3.40.228.10">
    <property type="entry name" value="Dimethylsulfoxide Reductase, domain 2"/>
    <property type="match status" value="1"/>
</dbReference>
<dbReference type="GO" id="GO:0030151">
    <property type="term" value="F:molybdenum ion binding"/>
    <property type="evidence" value="ECO:0007669"/>
    <property type="project" value="InterPro"/>
</dbReference>
<evidence type="ECO:0000313" key="12">
    <source>
        <dbReference type="EMBL" id="PAU97518.1"/>
    </source>
</evidence>
<keyword evidence="4" id="KW-0004">4Fe-4S</keyword>
<keyword evidence="13" id="KW-1185">Reference proteome</keyword>
<evidence type="ECO:0000256" key="1">
    <source>
        <dbReference type="ARBA" id="ARBA00001942"/>
    </source>
</evidence>
<evidence type="ECO:0000256" key="4">
    <source>
        <dbReference type="ARBA" id="ARBA00022485"/>
    </source>
</evidence>
<sequence>MSQKRTDPETQQDPDTPHYGGPAGGWGSLEGISKVIVGQPPTAAVLDTLRRQNKPNGHMCTSCAWAKPAKPHLAEFCENGAKATIWDLDRRTCDPDVFASRTVEDLRKLSDHELESLGRLTHPLRFDPETRRYVETTWDEAFAGIGAALRRLDPKSVVFYTSGRASLETSFMWQLLARMYGHNNLPDSSNMCHETTSVALKKFIGSPVGTCVLEDFDHCDLMLFFGQNTGSNSPRFLHTLQQARQRGCRIITFNPVREAGLLRFRNPQQITQMLGGSTEISQLYLQVRPGGDMAAILGLIKRVLELETAEGGILDHRFLTEHTTGFEALKAHADATGWDEIEALSGLSRDHLREVGTAYARSKRVIAMYGMGLTQHVRGGETLGMLVNLMLLRGNIGRLGAGISPVRGHSNVQGQRTVGISEKPELVPLDEMGRMFGFSPPRETGHTTVEAAQGILDGSVRGFLQMGGNFAISIPDSGRVMPAWEGLDLIVNVATKLNRSHLLPGRQTWLLPCLVRSEEDEQVSGPQVVSIEDSLSHIYASLGRNEPAARMLLSEPAIVAGIARATLEPNPQVPWNDWVADYSRVRACIEALWPDKFLGYERRMHEPGGFYKGNAARERRWETESGKAEFSVPESNSGLSRPLGPGEYTLVTLRSNDQFNTTIYGFSDRLRGLSGDRMIVLMNPAEIARAGLAEGQKVRLVCAEEDGHPRGVAGLTVTAYDLPDHCVAAYYPEVNPVIPVGLHDRMSKTPAYKGVPVRLEAMQ</sequence>
<dbReference type="PANTHER" id="PTHR43105">
    <property type="entry name" value="RESPIRATORY NITRATE REDUCTASE"/>
    <property type="match status" value="1"/>
</dbReference>
<evidence type="ECO:0000256" key="7">
    <source>
        <dbReference type="ARBA" id="ARBA00023002"/>
    </source>
</evidence>
<reference evidence="12 13" key="1">
    <citation type="submission" date="2017-09" db="EMBL/GenBank/DDBJ databases">
        <title>Paracoccus alkalisoli sp. nov., isolated from saline alkaline soil.</title>
        <authorList>
            <person name="Dong X."/>
            <person name="Zhang G."/>
        </authorList>
    </citation>
    <scope>NUCLEOTIDE SEQUENCE [LARGE SCALE GENOMIC DNA]</scope>
    <source>
        <strain evidence="12 13">WN007</strain>
    </source>
</reference>
<evidence type="ECO:0000256" key="9">
    <source>
        <dbReference type="ARBA" id="ARBA00023014"/>
    </source>
</evidence>
<name>A0A2A2GJJ2_9RHOB</name>